<organism evidence="1 2">
    <name type="scientific">Aromatoleum anaerobium</name>
    <dbReference type="NCBI Taxonomy" id="182180"/>
    <lineage>
        <taxon>Bacteria</taxon>
        <taxon>Pseudomonadati</taxon>
        <taxon>Pseudomonadota</taxon>
        <taxon>Betaproteobacteria</taxon>
        <taxon>Rhodocyclales</taxon>
        <taxon>Rhodocyclaceae</taxon>
        <taxon>Aromatoleum</taxon>
    </lineage>
</organism>
<dbReference type="RefSeq" id="WP_169118152.1">
    <property type="nucleotide sequence ID" value="NZ_WTVG02000037.1"/>
</dbReference>
<name>A0ABX1PMC3_9RHOO</name>
<proteinExistence type="predicted"/>
<evidence type="ECO:0000313" key="1">
    <source>
        <dbReference type="EMBL" id="NMG24817.1"/>
    </source>
</evidence>
<comment type="caution">
    <text evidence="1">The sequence shown here is derived from an EMBL/GenBank/DDBJ whole genome shotgun (WGS) entry which is preliminary data.</text>
</comment>
<evidence type="ECO:0000313" key="2">
    <source>
        <dbReference type="Proteomes" id="UP000615989"/>
    </source>
</evidence>
<protein>
    <submittedName>
        <fullName evidence="1">Uncharacterized protein</fullName>
    </submittedName>
</protein>
<dbReference type="EMBL" id="WTVG01000019">
    <property type="protein sequence ID" value="NMG24817.1"/>
    <property type="molecule type" value="Genomic_DNA"/>
</dbReference>
<reference evidence="1" key="1">
    <citation type="submission" date="2019-12" db="EMBL/GenBank/DDBJ databases">
        <title>Comparative genomics gives insights into the taxonomy of the Azoarcus-Aromatoleum group and reveals separate origins of nif in the plant-associated Azoarcus and non-plant-associated Aromatoleum sub-groups.</title>
        <authorList>
            <person name="Lafos M."/>
            <person name="Maluk M."/>
            <person name="Batista M."/>
            <person name="Junghare M."/>
            <person name="Carmona M."/>
            <person name="Faoro H."/>
            <person name="Cruz L.M."/>
            <person name="Battistoni F."/>
            <person name="De Souza E."/>
            <person name="Pedrosa F."/>
            <person name="Chen W.-M."/>
            <person name="Poole P.S."/>
            <person name="Dixon R.A."/>
            <person name="James E.K."/>
        </authorList>
    </citation>
    <scope>NUCLEOTIDE SEQUENCE</scope>
    <source>
        <strain evidence="1">LuFRes1</strain>
    </source>
</reference>
<gene>
    <name evidence="1" type="ORF">GO606_08795</name>
</gene>
<sequence>MDDEPEPVERIGKYDIRRLIGEGATSVAALEDASGTCRMHFYKAFLDVLSTRLPMANSRIANAGP</sequence>
<accession>A0ABX1PMC3</accession>
<dbReference type="Proteomes" id="UP000615989">
    <property type="component" value="Unassembled WGS sequence"/>
</dbReference>
<keyword evidence="2" id="KW-1185">Reference proteome</keyword>